<feature type="domain" description="DUF7730" evidence="1">
    <location>
        <begin position="6"/>
        <end position="124"/>
    </location>
</feature>
<evidence type="ECO:0000313" key="3">
    <source>
        <dbReference type="Proteomes" id="UP001610432"/>
    </source>
</evidence>
<gene>
    <name evidence="2" type="ORF">BJX67DRAFT_386571</name>
</gene>
<name>A0ABR4L5N0_9EURO</name>
<sequence length="160" mass="18502">MPADLRSYSEAIDILYQETIFNIRSQFTIHSLHATTLPHRFASIRSLHFEKILIPGLEYDAFTLRGIRGWAKACDAIRMIRDLRSLRVSFSRTVFEPDESSVATYLQPLMAFKTPDFVVHFNWPVHETLDHILGKATGTPPFEIEVSESRALYRSQLQNY</sequence>
<accession>A0ABR4L5N0</accession>
<dbReference type="EMBL" id="JBFXLQ010000101">
    <property type="protein sequence ID" value="KAL2859848.1"/>
    <property type="molecule type" value="Genomic_DNA"/>
</dbReference>
<keyword evidence="3" id="KW-1185">Reference proteome</keyword>
<dbReference type="GeneID" id="98149167"/>
<dbReference type="RefSeq" id="XP_070880404.1">
    <property type="nucleotide sequence ID" value="XM_071034095.1"/>
</dbReference>
<dbReference type="Proteomes" id="UP001610432">
    <property type="component" value="Unassembled WGS sequence"/>
</dbReference>
<dbReference type="Pfam" id="PF24864">
    <property type="entry name" value="DUF7730"/>
    <property type="match status" value="1"/>
</dbReference>
<organism evidence="2 3">
    <name type="scientific">Aspergillus lucknowensis</name>
    <dbReference type="NCBI Taxonomy" id="176173"/>
    <lineage>
        <taxon>Eukaryota</taxon>
        <taxon>Fungi</taxon>
        <taxon>Dikarya</taxon>
        <taxon>Ascomycota</taxon>
        <taxon>Pezizomycotina</taxon>
        <taxon>Eurotiomycetes</taxon>
        <taxon>Eurotiomycetidae</taxon>
        <taxon>Eurotiales</taxon>
        <taxon>Aspergillaceae</taxon>
        <taxon>Aspergillus</taxon>
        <taxon>Aspergillus subgen. Nidulantes</taxon>
    </lineage>
</organism>
<evidence type="ECO:0000259" key="1">
    <source>
        <dbReference type="Pfam" id="PF24864"/>
    </source>
</evidence>
<evidence type="ECO:0000313" key="2">
    <source>
        <dbReference type="EMBL" id="KAL2859848.1"/>
    </source>
</evidence>
<proteinExistence type="predicted"/>
<comment type="caution">
    <text evidence="2">The sequence shown here is derived from an EMBL/GenBank/DDBJ whole genome shotgun (WGS) entry which is preliminary data.</text>
</comment>
<reference evidence="2 3" key="1">
    <citation type="submission" date="2024-07" db="EMBL/GenBank/DDBJ databases">
        <title>Section-level genome sequencing and comparative genomics of Aspergillus sections Usti and Cavernicolus.</title>
        <authorList>
            <consortium name="Lawrence Berkeley National Laboratory"/>
            <person name="Nybo J.L."/>
            <person name="Vesth T.C."/>
            <person name="Theobald S."/>
            <person name="Frisvad J.C."/>
            <person name="Larsen T.O."/>
            <person name="Kjaerboelling I."/>
            <person name="Rothschild-Mancinelli K."/>
            <person name="Lyhne E.K."/>
            <person name="Kogle M.E."/>
            <person name="Barry K."/>
            <person name="Clum A."/>
            <person name="Na H."/>
            <person name="Ledsgaard L."/>
            <person name="Lin J."/>
            <person name="Lipzen A."/>
            <person name="Kuo A."/>
            <person name="Riley R."/>
            <person name="Mondo S."/>
            <person name="Labutti K."/>
            <person name="Haridas S."/>
            <person name="Pangalinan J."/>
            <person name="Salamov A.A."/>
            <person name="Simmons B.A."/>
            <person name="Magnuson J.K."/>
            <person name="Chen J."/>
            <person name="Drula E."/>
            <person name="Henrissat B."/>
            <person name="Wiebenga A."/>
            <person name="Lubbers R.J."/>
            <person name="Gomes A.C."/>
            <person name="Macurrencykelacurrency M.R."/>
            <person name="Stajich J."/>
            <person name="Grigoriev I.V."/>
            <person name="Mortensen U.H."/>
            <person name="De Vries R.P."/>
            <person name="Baker S.E."/>
            <person name="Andersen M.R."/>
        </authorList>
    </citation>
    <scope>NUCLEOTIDE SEQUENCE [LARGE SCALE GENOMIC DNA]</scope>
    <source>
        <strain evidence="2 3">CBS 449.75</strain>
    </source>
</reference>
<protein>
    <recommendedName>
        <fullName evidence="1">DUF7730 domain-containing protein</fullName>
    </recommendedName>
</protein>
<dbReference type="InterPro" id="IPR056632">
    <property type="entry name" value="DUF7730"/>
</dbReference>